<feature type="compositionally biased region" description="Acidic residues" evidence="1">
    <location>
        <begin position="542"/>
        <end position="559"/>
    </location>
</feature>
<feature type="compositionally biased region" description="Basic and acidic residues" evidence="1">
    <location>
        <begin position="405"/>
        <end position="415"/>
    </location>
</feature>
<reference evidence="2" key="1">
    <citation type="journal article" date="2023" name="Mol. Phylogenet. Evol.">
        <title>Genome-scale phylogeny and comparative genomics of the fungal order Sordariales.</title>
        <authorList>
            <person name="Hensen N."/>
            <person name="Bonometti L."/>
            <person name="Westerberg I."/>
            <person name="Brannstrom I.O."/>
            <person name="Guillou S."/>
            <person name="Cros-Aarteil S."/>
            <person name="Calhoun S."/>
            <person name="Haridas S."/>
            <person name="Kuo A."/>
            <person name="Mondo S."/>
            <person name="Pangilinan J."/>
            <person name="Riley R."/>
            <person name="LaButti K."/>
            <person name="Andreopoulos B."/>
            <person name="Lipzen A."/>
            <person name="Chen C."/>
            <person name="Yan M."/>
            <person name="Daum C."/>
            <person name="Ng V."/>
            <person name="Clum A."/>
            <person name="Steindorff A."/>
            <person name="Ohm R.A."/>
            <person name="Martin F."/>
            <person name="Silar P."/>
            <person name="Natvig D.O."/>
            <person name="Lalanne C."/>
            <person name="Gautier V."/>
            <person name="Ament-Velasquez S.L."/>
            <person name="Kruys A."/>
            <person name="Hutchinson M.I."/>
            <person name="Powell A.J."/>
            <person name="Barry K."/>
            <person name="Miller A.N."/>
            <person name="Grigoriev I.V."/>
            <person name="Debuchy R."/>
            <person name="Gladieux P."/>
            <person name="Hiltunen Thoren M."/>
            <person name="Johannesson H."/>
        </authorList>
    </citation>
    <scope>NUCLEOTIDE SEQUENCE</scope>
    <source>
        <strain evidence="2">PSN243</strain>
    </source>
</reference>
<organism evidence="2 3">
    <name type="scientific">Podospora aff. communis PSN243</name>
    <dbReference type="NCBI Taxonomy" id="3040156"/>
    <lineage>
        <taxon>Eukaryota</taxon>
        <taxon>Fungi</taxon>
        <taxon>Dikarya</taxon>
        <taxon>Ascomycota</taxon>
        <taxon>Pezizomycotina</taxon>
        <taxon>Sordariomycetes</taxon>
        <taxon>Sordariomycetidae</taxon>
        <taxon>Sordariales</taxon>
        <taxon>Podosporaceae</taxon>
        <taxon>Podospora</taxon>
    </lineage>
</organism>
<protein>
    <submittedName>
        <fullName evidence="2">Uncharacterized protein</fullName>
    </submittedName>
</protein>
<feature type="compositionally biased region" description="Basic and acidic residues" evidence="1">
    <location>
        <begin position="522"/>
        <end position="541"/>
    </location>
</feature>
<accession>A0AAV9GAJ0</accession>
<feature type="compositionally biased region" description="Low complexity" evidence="1">
    <location>
        <begin position="356"/>
        <end position="370"/>
    </location>
</feature>
<feature type="compositionally biased region" description="Pro residues" evidence="1">
    <location>
        <begin position="275"/>
        <end position="288"/>
    </location>
</feature>
<comment type="caution">
    <text evidence="2">The sequence shown here is derived from an EMBL/GenBank/DDBJ whole genome shotgun (WGS) entry which is preliminary data.</text>
</comment>
<reference evidence="2" key="2">
    <citation type="submission" date="2023-05" db="EMBL/GenBank/DDBJ databases">
        <authorList>
            <consortium name="Lawrence Berkeley National Laboratory"/>
            <person name="Steindorff A."/>
            <person name="Hensen N."/>
            <person name="Bonometti L."/>
            <person name="Westerberg I."/>
            <person name="Brannstrom I.O."/>
            <person name="Guillou S."/>
            <person name="Cros-Aarteil S."/>
            <person name="Calhoun S."/>
            <person name="Haridas S."/>
            <person name="Kuo A."/>
            <person name="Mondo S."/>
            <person name="Pangilinan J."/>
            <person name="Riley R."/>
            <person name="Labutti K."/>
            <person name="Andreopoulos B."/>
            <person name="Lipzen A."/>
            <person name="Chen C."/>
            <person name="Yanf M."/>
            <person name="Daum C."/>
            <person name="Ng V."/>
            <person name="Clum A."/>
            <person name="Ohm R."/>
            <person name="Martin F."/>
            <person name="Silar P."/>
            <person name="Natvig D."/>
            <person name="Lalanne C."/>
            <person name="Gautier V."/>
            <person name="Ament-Velasquez S.L."/>
            <person name="Kruys A."/>
            <person name="Hutchinson M.I."/>
            <person name="Powell A.J."/>
            <person name="Barry K."/>
            <person name="Miller A.N."/>
            <person name="Grigoriev I.V."/>
            <person name="Debuchy R."/>
            <person name="Gladieux P."/>
            <person name="Thoren M.H."/>
            <person name="Johannesson H."/>
        </authorList>
    </citation>
    <scope>NUCLEOTIDE SEQUENCE</scope>
    <source>
        <strain evidence="2">PSN243</strain>
    </source>
</reference>
<feature type="compositionally biased region" description="Basic and acidic residues" evidence="1">
    <location>
        <begin position="487"/>
        <end position="496"/>
    </location>
</feature>
<evidence type="ECO:0000256" key="1">
    <source>
        <dbReference type="SAM" id="MobiDB-lite"/>
    </source>
</evidence>
<feature type="compositionally biased region" description="Basic residues" evidence="1">
    <location>
        <begin position="471"/>
        <end position="486"/>
    </location>
</feature>
<feature type="compositionally biased region" description="Polar residues" evidence="1">
    <location>
        <begin position="393"/>
        <end position="403"/>
    </location>
</feature>
<feature type="compositionally biased region" description="Polar residues" evidence="1">
    <location>
        <begin position="452"/>
        <end position="463"/>
    </location>
</feature>
<feature type="region of interest" description="Disordered" evidence="1">
    <location>
        <begin position="140"/>
        <end position="318"/>
    </location>
</feature>
<name>A0AAV9GAJ0_9PEZI</name>
<keyword evidence="3" id="KW-1185">Reference proteome</keyword>
<proteinExistence type="predicted"/>
<dbReference type="Proteomes" id="UP001321760">
    <property type="component" value="Unassembled WGS sequence"/>
</dbReference>
<gene>
    <name evidence="2" type="ORF">QBC34DRAFT_384247</name>
</gene>
<sequence length="566" mass="61077">MAMNLNPTLIQPFRVNAEGNCYGQEASHPTEQAFDLYSVKLQTHFIVGSICMQCKVQSFPVGGVLAKCSCRGASRKKSTITRVFAGFRPQTRNPDYGDPVARRLILEAITTEGAGSEIIWRPIRTGYFYDDNMTVSEHTHYPRSPGPYGYTPAGPSTERCPNVGDDPGSSIVPDAAENTSTRQGPPPYNPAGAPFPGTAPYPQPQAQQPQRTFAYGSSSQTMPGYPSSSSSMPPQAQQHSQAQQNPPYASGPPPQPQHSGSQYPNPGPQYSNPQPQHPGPQHPHPQPQPNNSGYFPQPAPPPTFHPPPLFKHQLFIPPPHPYLNHPILPPGVIATYHNAGPPPPRYPPAGQVFNYSSPPEAAPSPYCAPSIPQTPDIDSCVRASSPGVEDYSSAPSRQTNSQDPGGHDGLGREPPSRVFNKKGKGKGKPPCPQAEDDASPQLPESPQSPQSTISDPAQRNLGSPNPVKMGKAARKRKARAERKRKEREKAEEERRALQGGDNGEGMSSQAAGQRGNLGEARTTTEHEGRAGFDWSRWKTEDGEVVSQEEEDDGDDEEENGGASVGE</sequence>
<evidence type="ECO:0000313" key="2">
    <source>
        <dbReference type="EMBL" id="KAK4445448.1"/>
    </source>
</evidence>
<feature type="compositionally biased region" description="Pro residues" evidence="1">
    <location>
        <begin position="297"/>
        <end position="309"/>
    </location>
</feature>
<feature type="compositionally biased region" description="Low complexity" evidence="1">
    <location>
        <begin position="217"/>
        <end position="248"/>
    </location>
</feature>
<feature type="region of interest" description="Disordered" evidence="1">
    <location>
        <begin position="344"/>
        <end position="566"/>
    </location>
</feature>
<dbReference type="EMBL" id="MU865965">
    <property type="protein sequence ID" value="KAK4445448.1"/>
    <property type="molecule type" value="Genomic_DNA"/>
</dbReference>
<evidence type="ECO:0000313" key="3">
    <source>
        <dbReference type="Proteomes" id="UP001321760"/>
    </source>
</evidence>
<dbReference type="AlphaFoldDB" id="A0AAV9GAJ0"/>
<feature type="compositionally biased region" description="Low complexity" evidence="1">
    <location>
        <begin position="439"/>
        <end position="451"/>
    </location>
</feature>